<dbReference type="SUPFAM" id="SSF53850">
    <property type="entry name" value="Periplasmic binding protein-like II"/>
    <property type="match status" value="1"/>
</dbReference>
<name>A0A6J4QPU9_9ACTN</name>
<sequence length="278" mass="30810">MERPEKLRFVTYLSPGIPLAFFEAVVDHVRRALGWRASLSVETRVSGPVRGGDDPFSEGEADVGFMCTPSFFWLRELEGPPVELLPAAPVFGDCRAPGRPVYFSEVVVRRESPARSFLDLRGRSWAYNDPCSLSGYYNLLKKLAEMGEDGSFFDRVCCSKSHLNSIQMVAGSEVDAAAIDSNVLRINLGSAPGLGERLRVIETWGPFPIQPVVLRSGLHPELKERLRVALLAIATGPHASPTLDEFGLERFAPVTYEHYASEEQALRKCESKLGTRLR</sequence>
<gene>
    <name evidence="1" type="ORF">AVDCRST_MAG80-2305</name>
</gene>
<dbReference type="EMBL" id="CADCVC010000205">
    <property type="protein sequence ID" value="CAA9451324.1"/>
    <property type="molecule type" value="Genomic_DNA"/>
</dbReference>
<dbReference type="PANTHER" id="PTHR35841:SF1">
    <property type="entry name" value="PHOSPHONATES-BINDING PERIPLASMIC PROTEIN"/>
    <property type="match status" value="1"/>
</dbReference>
<dbReference type="Pfam" id="PF12974">
    <property type="entry name" value="Phosphonate-bd"/>
    <property type="match status" value="1"/>
</dbReference>
<dbReference type="Gene3D" id="3.40.190.10">
    <property type="entry name" value="Periplasmic binding protein-like II"/>
    <property type="match status" value="2"/>
</dbReference>
<proteinExistence type="predicted"/>
<protein>
    <submittedName>
        <fullName evidence="1">ABC transporter, substrate-binding protein (Cluster 12, methionine/phosphonates)</fullName>
    </submittedName>
</protein>
<dbReference type="AlphaFoldDB" id="A0A6J4QPU9"/>
<evidence type="ECO:0000313" key="1">
    <source>
        <dbReference type="EMBL" id="CAA9451324.1"/>
    </source>
</evidence>
<dbReference type="PANTHER" id="PTHR35841">
    <property type="entry name" value="PHOSPHONATES-BINDING PERIPLASMIC PROTEIN"/>
    <property type="match status" value="1"/>
</dbReference>
<organism evidence="1">
    <name type="scientific">uncultured Rubrobacteraceae bacterium</name>
    <dbReference type="NCBI Taxonomy" id="349277"/>
    <lineage>
        <taxon>Bacteria</taxon>
        <taxon>Bacillati</taxon>
        <taxon>Actinomycetota</taxon>
        <taxon>Rubrobacteria</taxon>
        <taxon>Rubrobacterales</taxon>
        <taxon>Rubrobacteraceae</taxon>
        <taxon>environmental samples</taxon>
    </lineage>
</organism>
<reference evidence="1" key="1">
    <citation type="submission" date="2020-02" db="EMBL/GenBank/DDBJ databases">
        <authorList>
            <person name="Meier V. D."/>
        </authorList>
    </citation>
    <scope>NUCLEOTIDE SEQUENCE</scope>
    <source>
        <strain evidence="1">AVDCRST_MAG80</strain>
    </source>
</reference>
<accession>A0A6J4QPU9</accession>